<keyword evidence="2" id="KW-0560">Oxidoreductase</keyword>
<evidence type="ECO:0000259" key="3">
    <source>
        <dbReference type="Pfam" id="PF07732"/>
    </source>
</evidence>
<dbReference type="GO" id="GO:0016628">
    <property type="term" value="F:oxidoreductase activity, acting on the CH-CH group of donors, NAD or NADP as acceptor"/>
    <property type="evidence" value="ECO:0007669"/>
    <property type="project" value="InterPro"/>
</dbReference>
<dbReference type="PANTHER" id="PTHR44573:SF1">
    <property type="entry name" value="NADPH-DEPENDENT ALKENAL_ONE OXIDOREDUCTASE, CHLOROPLASTIC"/>
    <property type="match status" value="1"/>
</dbReference>
<proteinExistence type="inferred from homology"/>
<dbReference type="AlphaFoldDB" id="A0A438C2N9"/>
<dbReference type="GO" id="GO:0005507">
    <property type="term" value="F:copper ion binding"/>
    <property type="evidence" value="ECO:0007669"/>
    <property type="project" value="InterPro"/>
</dbReference>
<dbReference type="Proteomes" id="UP000288805">
    <property type="component" value="Unassembled WGS sequence"/>
</dbReference>
<comment type="similarity">
    <text evidence="1">Belongs to the zinc-containing alcohol dehydrogenase family. Quinone oxidoreductase subfamily.</text>
</comment>
<evidence type="ECO:0000256" key="1">
    <source>
        <dbReference type="ARBA" id="ARBA00010371"/>
    </source>
</evidence>
<comment type="caution">
    <text evidence="4">The sequence shown here is derived from an EMBL/GenBank/DDBJ whole genome shotgun (WGS) entry which is preliminary data.</text>
</comment>
<gene>
    <name evidence="4" type="primary">EO</name>
    <name evidence="4" type="ORF">CK203_085547</name>
</gene>
<name>A0A438C2N9_VITVI</name>
<accession>A0A438C2N9</accession>
<feature type="domain" description="Plastocyanin-like" evidence="3">
    <location>
        <begin position="74"/>
        <end position="123"/>
    </location>
</feature>
<organism evidence="4 5">
    <name type="scientific">Vitis vinifera</name>
    <name type="common">Grape</name>
    <dbReference type="NCBI Taxonomy" id="29760"/>
    <lineage>
        <taxon>Eukaryota</taxon>
        <taxon>Viridiplantae</taxon>
        <taxon>Streptophyta</taxon>
        <taxon>Embryophyta</taxon>
        <taxon>Tracheophyta</taxon>
        <taxon>Spermatophyta</taxon>
        <taxon>Magnoliopsida</taxon>
        <taxon>eudicotyledons</taxon>
        <taxon>Gunneridae</taxon>
        <taxon>Pentapetalae</taxon>
        <taxon>rosids</taxon>
        <taxon>Vitales</taxon>
        <taxon>Vitaceae</taxon>
        <taxon>Viteae</taxon>
        <taxon>Vitis</taxon>
    </lineage>
</organism>
<dbReference type="PANTHER" id="PTHR44573">
    <property type="entry name" value="NADPH-DEPENDENT ALKENAL/ONE OXIDOREDUCTASE, CHLOROPLASTIC"/>
    <property type="match status" value="1"/>
</dbReference>
<dbReference type="EMBL" id="QGNW01002577">
    <property type="protein sequence ID" value="RVW17478.1"/>
    <property type="molecule type" value="Genomic_DNA"/>
</dbReference>
<dbReference type="Pfam" id="PF07732">
    <property type="entry name" value="Cu-oxidase_3"/>
    <property type="match status" value="1"/>
</dbReference>
<protein>
    <submittedName>
        <fullName evidence="4">2-methylene-furan-3-one reductase</fullName>
    </submittedName>
</protein>
<dbReference type="InterPro" id="IPR044626">
    <property type="entry name" value="AOR-like"/>
</dbReference>
<evidence type="ECO:0000313" key="5">
    <source>
        <dbReference type="Proteomes" id="UP000288805"/>
    </source>
</evidence>
<dbReference type="InterPro" id="IPR011707">
    <property type="entry name" value="Cu-oxidase-like_N"/>
</dbReference>
<evidence type="ECO:0000256" key="2">
    <source>
        <dbReference type="ARBA" id="ARBA00023002"/>
    </source>
</evidence>
<sequence length="317" mass="35585">MQKQVREDNLLLFLDEHTLQLSPHLLDLPLSEAIKGELESLFLDKVGRLSIIFAFFVIVISKHLRDREECVDEAEKSNFTRLCSTKSMLLTVNESFPGLVIRIHRDDKVYVNVQNEGDYGVIILEKLLALKPKNLDFVQAVGLPLTIERAYDGLEGLDFLLANEYDIETIIPFFLLFYCKTSVWYLNSRAATSSTGKLELMKSLGADLAEKFDVVYDAVVKIVKEGGSVVALTGAITPPGSKSGIFQSIFPGKRGLSFYSEMRLKINTMSCNISRISGQKQFGWLVLKNVKQPTTHSLLEFEKDQYFLTVDGQGSSP</sequence>
<reference evidence="4 5" key="1">
    <citation type="journal article" date="2018" name="PLoS Genet.">
        <title>Population sequencing reveals clonal diversity and ancestral inbreeding in the grapevine cultivar Chardonnay.</title>
        <authorList>
            <person name="Roach M.J."/>
            <person name="Johnson D.L."/>
            <person name="Bohlmann J."/>
            <person name="van Vuuren H.J."/>
            <person name="Jones S.J."/>
            <person name="Pretorius I.S."/>
            <person name="Schmidt S.A."/>
            <person name="Borneman A.R."/>
        </authorList>
    </citation>
    <scope>NUCLEOTIDE SEQUENCE [LARGE SCALE GENOMIC DNA]</scope>
    <source>
        <strain evidence="5">cv. Chardonnay</strain>
        <tissue evidence="4">Leaf</tissue>
    </source>
</reference>
<evidence type="ECO:0000313" key="4">
    <source>
        <dbReference type="EMBL" id="RVW17478.1"/>
    </source>
</evidence>